<protein>
    <submittedName>
        <fullName evidence="4">Acyl-CoA synthetase (AMP-forming)/AMP-acid ligase II</fullName>
    </submittedName>
</protein>
<feature type="region of interest" description="Disordered" evidence="1">
    <location>
        <begin position="346"/>
        <end position="370"/>
    </location>
</feature>
<dbReference type="EMBL" id="FNPC01000005">
    <property type="protein sequence ID" value="SDY45510.1"/>
    <property type="molecule type" value="Genomic_DNA"/>
</dbReference>
<name>A0A1H3JZX1_9EURY</name>
<evidence type="ECO:0000313" key="4">
    <source>
        <dbReference type="EMBL" id="SDY45510.1"/>
    </source>
</evidence>
<dbReference type="InterPro" id="IPR025110">
    <property type="entry name" value="AMP-bd_C"/>
</dbReference>
<dbReference type="PROSITE" id="PS00455">
    <property type="entry name" value="AMP_BINDING"/>
    <property type="match status" value="1"/>
</dbReference>
<feature type="domain" description="AMP-dependent synthetase/ligase" evidence="2">
    <location>
        <begin position="7"/>
        <end position="374"/>
    </location>
</feature>
<dbReference type="InterPro" id="IPR020845">
    <property type="entry name" value="AMP-binding_CS"/>
</dbReference>
<dbReference type="AlphaFoldDB" id="A0A1H3JZX1"/>
<dbReference type="Proteomes" id="UP000199079">
    <property type="component" value="Unassembled WGS sequence"/>
</dbReference>
<proteinExistence type="predicted"/>
<dbReference type="OrthoDB" id="193284at2157"/>
<keyword evidence="4" id="KW-0436">Ligase</keyword>
<dbReference type="SUPFAM" id="SSF56801">
    <property type="entry name" value="Acetyl-CoA synthetase-like"/>
    <property type="match status" value="1"/>
</dbReference>
<evidence type="ECO:0000313" key="5">
    <source>
        <dbReference type="Proteomes" id="UP000199079"/>
    </source>
</evidence>
<feature type="domain" description="AMP-binding enzyme C-terminal" evidence="3">
    <location>
        <begin position="425"/>
        <end position="501"/>
    </location>
</feature>
<dbReference type="PANTHER" id="PTHR43767:SF1">
    <property type="entry name" value="NONRIBOSOMAL PEPTIDE SYNTHASE PES1 (EUROFUNG)-RELATED"/>
    <property type="match status" value="1"/>
</dbReference>
<dbReference type="Pfam" id="PF13193">
    <property type="entry name" value="AMP-binding_C"/>
    <property type="match status" value="1"/>
</dbReference>
<organism evidence="4 5">
    <name type="scientific">Halopenitus persicus</name>
    <dbReference type="NCBI Taxonomy" id="1048396"/>
    <lineage>
        <taxon>Archaea</taxon>
        <taxon>Methanobacteriati</taxon>
        <taxon>Methanobacteriota</taxon>
        <taxon>Stenosarchaea group</taxon>
        <taxon>Halobacteria</taxon>
        <taxon>Halobacteriales</taxon>
        <taxon>Haloferacaceae</taxon>
        <taxon>Halopenitus</taxon>
    </lineage>
</organism>
<dbReference type="InterPro" id="IPR042099">
    <property type="entry name" value="ANL_N_sf"/>
</dbReference>
<dbReference type="RefSeq" id="WP_092732890.1">
    <property type="nucleotide sequence ID" value="NZ_FNPC01000005.1"/>
</dbReference>
<sequence length="514" mass="56126">MNYLDAFDRSVRCHPERDAVRTDDGRSLTYAALDERTDRLATALEELAPGERVATLAYNGSEVIEVLLASHKRGLGNVQLPFRESAGALVEMLEPTDPAVLVFDGRTADRALDVLDRTAIETGVSIDGDGTDRGDVREYESLVADVAPDAGRPQSYGNEHGMLFTSGTTGVAKAVPFDQEQLWYGSTQDVMEMQLDHRDVGVLTTPWYHMVTTNAWIMPHLQAGATLVVQTDFDPPETLALIESNAATGLLAVPTQLHTLVDEQREGSYDLGSLSYIRTGGSVVTEELSEAVAEHLSEGLYNTYGLTEGGPNLAFADPETQRANPGTIGTESFTWELRVVESVGPEVEPDPTATVDPGETGEVIGKSPGMATEYVGRPRESERLTVDGWLRTGDVARVDSDGLLYIVDRVDNMIVSGGENVYPQEVEGVLTAHEDVRAAAVVGREDERWGQRIAAVVAVDGDVTEADLDAYCQAHDELADFKRPREYVITRESFPRTSTGKIRRDDVRTTFFEE</sequence>
<dbReference type="InterPro" id="IPR050237">
    <property type="entry name" value="ATP-dep_AMP-bd_enzyme"/>
</dbReference>
<gene>
    <name evidence="4" type="ORF">SAMN05216564_105205</name>
</gene>
<dbReference type="InterPro" id="IPR000873">
    <property type="entry name" value="AMP-dep_synth/lig_dom"/>
</dbReference>
<dbReference type="Pfam" id="PF00501">
    <property type="entry name" value="AMP-binding"/>
    <property type="match status" value="1"/>
</dbReference>
<reference evidence="5" key="1">
    <citation type="submission" date="2016-10" db="EMBL/GenBank/DDBJ databases">
        <authorList>
            <person name="Varghese N."/>
            <person name="Submissions S."/>
        </authorList>
    </citation>
    <scope>NUCLEOTIDE SEQUENCE [LARGE SCALE GENOMIC DNA]</scope>
    <source>
        <strain evidence="5">DC30,IBRC 10041,KCTC 4046</strain>
    </source>
</reference>
<evidence type="ECO:0000259" key="3">
    <source>
        <dbReference type="Pfam" id="PF13193"/>
    </source>
</evidence>
<dbReference type="GO" id="GO:0016878">
    <property type="term" value="F:acid-thiol ligase activity"/>
    <property type="evidence" value="ECO:0007669"/>
    <property type="project" value="UniProtKB-ARBA"/>
</dbReference>
<evidence type="ECO:0000256" key="1">
    <source>
        <dbReference type="SAM" id="MobiDB-lite"/>
    </source>
</evidence>
<dbReference type="Gene3D" id="3.30.300.30">
    <property type="match status" value="1"/>
</dbReference>
<dbReference type="InterPro" id="IPR045851">
    <property type="entry name" value="AMP-bd_C_sf"/>
</dbReference>
<keyword evidence="5" id="KW-1185">Reference proteome</keyword>
<accession>A0A1H3JZX1</accession>
<dbReference type="Gene3D" id="3.40.50.12780">
    <property type="entry name" value="N-terminal domain of ligase-like"/>
    <property type="match status" value="1"/>
</dbReference>
<evidence type="ECO:0000259" key="2">
    <source>
        <dbReference type="Pfam" id="PF00501"/>
    </source>
</evidence>
<dbReference type="PANTHER" id="PTHR43767">
    <property type="entry name" value="LONG-CHAIN-FATTY-ACID--COA LIGASE"/>
    <property type="match status" value="1"/>
</dbReference>